<dbReference type="EMBL" id="MASR01000003">
    <property type="protein sequence ID" value="OFE11240.1"/>
    <property type="molecule type" value="Genomic_DNA"/>
</dbReference>
<evidence type="ECO:0000256" key="1">
    <source>
        <dbReference type="SAM" id="Phobius"/>
    </source>
</evidence>
<dbReference type="OrthoDB" id="826511at2"/>
<organism evidence="2 3">
    <name type="scientific">Pseudohongiella acticola</name>
    <dbReference type="NCBI Taxonomy" id="1524254"/>
    <lineage>
        <taxon>Bacteria</taxon>
        <taxon>Pseudomonadati</taxon>
        <taxon>Pseudomonadota</taxon>
        <taxon>Gammaproteobacteria</taxon>
        <taxon>Pseudomonadales</taxon>
        <taxon>Pseudohongiellaceae</taxon>
        <taxon>Pseudohongiella</taxon>
    </lineage>
</organism>
<dbReference type="RefSeq" id="WP_070119175.1">
    <property type="nucleotide sequence ID" value="NZ_MASR01000003.1"/>
</dbReference>
<evidence type="ECO:0000313" key="3">
    <source>
        <dbReference type="Proteomes" id="UP000175669"/>
    </source>
</evidence>
<dbReference type="STRING" id="1524254.PHACT_15500"/>
<keyword evidence="3" id="KW-1185">Reference proteome</keyword>
<dbReference type="Pfam" id="PF09980">
    <property type="entry name" value="DUF2214"/>
    <property type="match status" value="1"/>
</dbReference>
<feature type="transmembrane region" description="Helical" evidence="1">
    <location>
        <begin position="127"/>
        <end position="145"/>
    </location>
</feature>
<reference evidence="3" key="1">
    <citation type="submission" date="2016-07" db="EMBL/GenBank/DDBJ databases">
        <authorList>
            <person name="Florea S."/>
            <person name="Webb J.S."/>
            <person name="Jaromczyk J."/>
            <person name="Schardl C.L."/>
        </authorList>
    </citation>
    <scope>NUCLEOTIDE SEQUENCE [LARGE SCALE GENOMIC DNA]</scope>
    <source>
        <strain evidence="3">KCTC 42131</strain>
    </source>
</reference>
<sequence>MAEVLFRSLHLLGALGMAAGILVAALAASSMNADRDNLDAADPAALFRKIYGLTAAAVMLSVGAGLMLWLVVGKPAAFFSNNPVFHAKIALVLVMLATLIYPAWYLCRPRPPQPMPASVLRLQKSTFPLLLIVPVLAYLMARGIGY</sequence>
<comment type="caution">
    <text evidence="2">The sequence shown here is derived from an EMBL/GenBank/DDBJ whole genome shotgun (WGS) entry which is preliminary data.</text>
</comment>
<accession>A0A1E8CFK2</accession>
<dbReference type="Proteomes" id="UP000175669">
    <property type="component" value="Unassembled WGS sequence"/>
</dbReference>
<keyword evidence="1" id="KW-1133">Transmembrane helix</keyword>
<evidence type="ECO:0000313" key="2">
    <source>
        <dbReference type="EMBL" id="OFE11240.1"/>
    </source>
</evidence>
<feature type="transmembrane region" description="Helical" evidence="1">
    <location>
        <begin position="6"/>
        <end position="29"/>
    </location>
</feature>
<proteinExistence type="predicted"/>
<protein>
    <recommendedName>
        <fullName evidence="4">DUF2214 domain-containing protein</fullName>
    </recommendedName>
</protein>
<dbReference type="InterPro" id="IPR018706">
    <property type="entry name" value="DUF2214_membrane"/>
</dbReference>
<keyword evidence="1" id="KW-0812">Transmembrane</keyword>
<dbReference type="AlphaFoldDB" id="A0A1E8CFK2"/>
<evidence type="ECO:0008006" key="4">
    <source>
        <dbReference type="Google" id="ProtNLM"/>
    </source>
</evidence>
<feature type="transmembrane region" description="Helical" evidence="1">
    <location>
        <begin position="84"/>
        <end position="106"/>
    </location>
</feature>
<name>A0A1E8CFK2_9GAMM</name>
<keyword evidence="1" id="KW-0472">Membrane</keyword>
<gene>
    <name evidence="2" type="ORF">PHACT_15500</name>
</gene>
<feature type="transmembrane region" description="Helical" evidence="1">
    <location>
        <begin position="50"/>
        <end position="72"/>
    </location>
</feature>